<organism evidence="2 3">
    <name type="scientific">Stenotrophomonas geniculata</name>
    <dbReference type="NCBI Taxonomy" id="86188"/>
    <lineage>
        <taxon>Bacteria</taxon>
        <taxon>Pseudomonadati</taxon>
        <taxon>Pseudomonadota</taxon>
        <taxon>Gammaproteobacteria</taxon>
        <taxon>Lysobacterales</taxon>
        <taxon>Lysobacteraceae</taxon>
        <taxon>Stenotrophomonas</taxon>
    </lineage>
</organism>
<evidence type="ECO:0000313" key="3">
    <source>
        <dbReference type="Proteomes" id="UP001596115"/>
    </source>
</evidence>
<name>A0ABW1N161_9GAMM</name>
<keyword evidence="3" id="KW-1185">Reference proteome</keyword>
<comment type="caution">
    <text evidence="2">The sequence shown here is derived from an EMBL/GenBank/DDBJ whole genome shotgun (WGS) entry which is preliminary data.</text>
</comment>
<proteinExistence type="predicted"/>
<protein>
    <submittedName>
        <fullName evidence="2">Uncharacterized protein</fullName>
    </submittedName>
</protein>
<dbReference type="EMBL" id="JBHRFL010000003">
    <property type="protein sequence ID" value="MFC6068737.1"/>
    <property type="molecule type" value="Genomic_DNA"/>
</dbReference>
<dbReference type="Proteomes" id="UP001596115">
    <property type="component" value="Unassembled WGS sequence"/>
</dbReference>
<dbReference type="RefSeq" id="WP_231298579.1">
    <property type="nucleotide sequence ID" value="NZ_JAWISK010000006.1"/>
</dbReference>
<evidence type="ECO:0000313" key="2">
    <source>
        <dbReference type="EMBL" id="MFC6068737.1"/>
    </source>
</evidence>
<gene>
    <name evidence="2" type="ORF">ACFLLB_04020</name>
</gene>
<reference evidence="2 3" key="1">
    <citation type="submission" date="2024-09" db="EMBL/GenBank/DDBJ databases">
        <title>Whole genome analysis of Stenotrophomonas geniculata MK-1, and its biological control impact on peanut foliage fungus diseases.</title>
        <authorList>
            <person name="Ahsan T."/>
        </authorList>
    </citation>
    <scope>NUCLEOTIDE SEQUENCE [LARGE SCALE GENOMIC DNA]</scope>
    <source>
        <strain evidence="2 3">MK-1</strain>
    </source>
</reference>
<sequence>MKTRQTAEQVPTMPQSSPPVPAKLQEMLKDYPEYIERLQKALNSVKDRRIKSTPPFEAAVWLLEDHLSGFIAEARAELATAETSGNPQAIAQANEKLELMFMARSGGGGMLNISDLAAYFETHKEHY</sequence>
<accession>A0ABW1N161</accession>
<feature type="compositionally biased region" description="Polar residues" evidence="1">
    <location>
        <begin position="1"/>
        <end position="15"/>
    </location>
</feature>
<evidence type="ECO:0000256" key="1">
    <source>
        <dbReference type="SAM" id="MobiDB-lite"/>
    </source>
</evidence>
<feature type="region of interest" description="Disordered" evidence="1">
    <location>
        <begin position="1"/>
        <end position="23"/>
    </location>
</feature>